<keyword evidence="6" id="KW-0238">DNA-binding</keyword>
<dbReference type="EMBL" id="LAFY01000301">
    <property type="protein sequence ID" value="KJY00861.1"/>
    <property type="molecule type" value="Genomic_DNA"/>
</dbReference>
<evidence type="ECO:0000256" key="2">
    <source>
        <dbReference type="ARBA" id="ARBA00014076"/>
    </source>
</evidence>
<dbReference type="InterPro" id="IPR016024">
    <property type="entry name" value="ARM-type_fold"/>
</dbReference>
<dbReference type="GO" id="GO:0006457">
    <property type="term" value="P:protein folding"/>
    <property type="evidence" value="ECO:0007669"/>
    <property type="project" value="EnsemblFungi"/>
</dbReference>
<comment type="caution">
    <text evidence="6">The sequence shown here is derived from an EMBL/GenBank/DDBJ whole genome shotgun (WGS) entry which is preliminary data.</text>
</comment>
<gene>
    <name evidence="6" type="ORF">TI39_contig309g00005</name>
</gene>
<proteinExistence type="inferred from homology"/>
<dbReference type="InterPro" id="IPR039717">
    <property type="entry name" value="Hgh1"/>
</dbReference>
<name>A0A0F4GXB8_9PEZI</name>
<dbReference type="Proteomes" id="UP000033647">
    <property type="component" value="Unassembled WGS sequence"/>
</dbReference>
<comment type="similarity">
    <text evidence="1">Belongs to the HGH1 family.</text>
</comment>
<evidence type="ECO:0000313" key="7">
    <source>
        <dbReference type="Proteomes" id="UP000033647"/>
    </source>
</evidence>
<dbReference type="PANTHER" id="PTHR13387">
    <property type="entry name" value="PROTEIN HGH1 HOMOLOG"/>
    <property type="match status" value="1"/>
</dbReference>
<feature type="domain" description="Protein HGH1 N-terminal" evidence="4">
    <location>
        <begin position="94"/>
        <end position="300"/>
    </location>
</feature>
<dbReference type="AlphaFoldDB" id="A0A0F4GXB8"/>
<dbReference type="Gene3D" id="1.25.10.10">
    <property type="entry name" value="Leucine-rich Repeat Variant"/>
    <property type="match status" value="1"/>
</dbReference>
<organism evidence="6 7">
    <name type="scientific">Zymoseptoria brevis</name>
    <dbReference type="NCBI Taxonomy" id="1047168"/>
    <lineage>
        <taxon>Eukaryota</taxon>
        <taxon>Fungi</taxon>
        <taxon>Dikarya</taxon>
        <taxon>Ascomycota</taxon>
        <taxon>Pezizomycotina</taxon>
        <taxon>Dothideomycetes</taxon>
        <taxon>Dothideomycetidae</taxon>
        <taxon>Mycosphaerellales</taxon>
        <taxon>Mycosphaerellaceae</taxon>
        <taxon>Zymoseptoria</taxon>
    </lineage>
</organism>
<feature type="region of interest" description="Disordered" evidence="3">
    <location>
        <begin position="356"/>
        <end position="395"/>
    </location>
</feature>
<dbReference type="GO" id="GO:0003677">
    <property type="term" value="F:DNA binding"/>
    <property type="evidence" value="ECO:0007669"/>
    <property type="project" value="UniProtKB-KW"/>
</dbReference>
<accession>A0A0F4GXB8</accession>
<evidence type="ECO:0000259" key="4">
    <source>
        <dbReference type="Pfam" id="PF04063"/>
    </source>
</evidence>
<protein>
    <recommendedName>
        <fullName evidence="2">Protein HGH1 homolog</fullName>
    </recommendedName>
</protein>
<keyword evidence="7" id="KW-1185">Reference proteome</keyword>
<dbReference type="InterPro" id="IPR007205">
    <property type="entry name" value="Protein_HGH1_N"/>
</dbReference>
<dbReference type="PANTHER" id="PTHR13387:SF9">
    <property type="entry name" value="PROTEIN HGH1 HOMOLOG"/>
    <property type="match status" value="1"/>
</dbReference>
<feature type="compositionally biased region" description="Acidic residues" evidence="3">
    <location>
        <begin position="383"/>
        <end position="395"/>
    </location>
</feature>
<dbReference type="InterPro" id="IPR011989">
    <property type="entry name" value="ARM-like"/>
</dbReference>
<dbReference type="GO" id="GO:0061770">
    <property type="term" value="F:translation elongation factor binding"/>
    <property type="evidence" value="ECO:0007669"/>
    <property type="project" value="EnsemblFungi"/>
</dbReference>
<dbReference type="STRING" id="1047168.A0A0F4GXB8"/>
<dbReference type="Pfam" id="PF04063">
    <property type="entry name" value="DUF383"/>
    <property type="match status" value="1"/>
</dbReference>
<dbReference type="Pfam" id="PF04064">
    <property type="entry name" value="DUF384"/>
    <property type="match status" value="1"/>
</dbReference>
<evidence type="ECO:0000313" key="6">
    <source>
        <dbReference type="EMBL" id="KJY00861.1"/>
    </source>
</evidence>
<evidence type="ECO:0000256" key="1">
    <source>
        <dbReference type="ARBA" id="ARBA00006712"/>
    </source>
</evidence>
<feature type="region of interest" description="Disordered" evidence="3">
    <location>
        <begin position="180"/>
        <end position="207"/>
    </location>
</feature>
<dbReference type="InterPro" id="IPR007206">
    <property type="entry name" value="Protein_HGH1_C"/>
</dbReference>
<feature type="domain" description="Protein HGH1 C-terminal" evidence="5">
    <location>
        <begin position="306"/>
        <end position="359"/>
    </location>
</feature>
<feature type="compositionally biased region" description="Low complexity" evidence="3">
    <location>
        <begin position="185"/>
        <end position="205"/>
    </location>
</feature>
<evidence type="ECO:0000256" key="3">
    <source>
        <dbReference type="SAM" id="MobiDB-lite"/>
    </source>
</evidence>
<dbReference type="SUPFAM" id="SSF48371">
    <property type="entry name" value="ARM repeat"/>
    <property type="match status" value="1"/>
</dbReference>
<reference evidence="6 7" key="1">
    <citation type="submission" date="2015-03" db="EMBL/GenBank/DDBJ databases">
        <title>RNA-seq based gene annotation and comparative genomics of four Zymoseptoria species reveal species-specific pathogenicity related genes and transposable element activity.</title>
        <authorList>
            <person name="Grandaubert J."/>
            <person name="Bhattacharyya A."/>
            <person name="Stukenbrock E.H."/>
        </authorList>
    </citation>
    <scope>NUCLEOTIDE SEQUENCE [LARGE SCALE GENOMIC DNA]</scope>
    <source>
        <strain evidence="6 7">Zb18110</strain>
    </source>
</reference>
<sequence length="395" mass="43534">MPTELEELVEFLHHGNTEIRQIAAENLVGYSTAQPSLFKYNDSEPIKDLKLLIKDYPPIAKNALTILINISEDIAVVEALISDDAFMEALLRRISDAKEPHADLQCMLLANFSKSDKIPSLLTLSRPIPKPLSTSALAIDQLLDCFVKGASNSYNPNATYDYLSYLFADMAKHESGRKHFLTPRSESGAPATISSSSTTTSQDSSEQVLPLSKLTVFTTHPTSPIRRRGVASTIKNICFDIPSHPILLSPSDDGGLDLLPYILLPLMGSEEYSDEDTDALPEACQLLPPDKEREGQDDIIIIHLETLLLLTTTVEGRKDLRGKGVYAVIRALHEQVEDEGVREGCDRLVQVLMRGEEGDEGYEAPTMPSGMKALADGEKVTEVEEDEEEQIVEVL</sequence>
<evidence type="ECO:0000259" key="5">
    <source>
        <dbReference type="Pfam" id="PF04064"/>
    </source>
</evidence>
<dbReference type="OrthoDB" id="338814at2759"/>